<evidence type="ECO:0000313" key="2">
    <source>
        <dbReference type="Proteomes" id="UP000494106"/>
    </source>
</evidence>
<organism evidence="1 2">
    <name type="scientific">Arctia plantaginis</name>
    <name type="common">Wood tiger moth</name>
    <name type="synonym">Phalaena plantaginis</name>
    <dbReference type="NCBI Taxonomy" id="874455"/>
    <lineage>
        <taxon>Eukaryota</taxon>
        <taxon>Metazoa</taxon>
        <taxon>Ecdysozoa</taxon>
        <taxon>Arthropoda</taxon>
        <taxon>Hexapoda</taxon>
        <taxon>Insecta</taxon>
        <taxon>Pterygota</taxon>
        <taxon>Neoptera</taxon>
        <taxon>Endopterygota</taxon>
        <taxon>Lepidoptera</taxon>
        <taxon>Glossata</taxon>
        <taxon>Ditrysia</taxon>
        <taxon>Noctuoidea</taxon>
        <taxon>Erebidae</taxon>
        <taxon>Arctiinae</taxon>
        <taxon>Arctia</taxon>
    </lineage>
</organism>
<protein>
    <submittedName>
        <fullName evidence="1">Uncharacterized protein</fullName>
    </submittedName>
</protein>
<dbReference type="EMBL" id="CADEBC010000586">
    <property type="protein sequence ID" value="CAB3256263.1"/>
    <property type="molecule type" value="Genomic_DNA"/>
</dbReference>
<accession>A0A8S1B3Q4</accession>
<name>A0A8S1B3Q4_ARCPL</name>
<dbReference type="Proteomes" id="UP000494106">
    <property type="component" value="Unassembled WGS sequence"/>
</dbReference>
<proteinExistence type="predicted"/>
<reference evidence="1 2" key="1">
    <citation type="submission" date="2020-04" db="EMBL/GenBank/DDBJ databases">
        <authorList>
            <person name="Wallbank WR R."/>
            <person name="Pardo Diaz C."/>
            <person name="Kozak K."/>
            <person name="Martin S."/>
            <person name="Jiggins C."/>
            <person name="Moest M."/>
            <person name="Warren A I."/>
            <person name="Byers J.R.P. K."/>
            <person name="Montejo-Kovacevich G."/>
            <person name="Yen C E."/>
        </authorList>
    </citation>
    <scope>NUCLEOTIDE SEQUENCE [LARGE SCALE GENOMIC DNA]</scope>
</reference>
<keyword evidence="2" id="KW-1185">Reference proteome</keyword>
<comment type="caution">
    <text evidence="1">The sequence shown here is derived from an EMBL/GenBank/DDBJ whole genome shotgun (WGS) entry which is preliminary data.</text>
</comment>
<dbReference type="AlphaFoldDB" id="A0A8S1B3Q4"/>
<feature type="non-terminal residue" evidence="1">
    <location>
        <position position="1"/>
    </location>
</feature>
<gene>
    <name evidence="1" type="ORF">APLA_LOCUS15278</name>
</gene>
<evidence type="ECO:0000313" key="1">
    <source>
        <dbReference type="EMBL" id="CAB3256263.1"/>
    </source>
</evidence>
<sequence length="56" mass="6612">QNGILFNFRHVLLADLTIKPYSCSQFDNGRTDRFYHLHLVVLGDRNKLLSVSDHYY</sequence>